<keyword evidence="3" id="KW-1185">Reference proteome</keyword>
<dbReference type="STRING" id="4432.A0A1U7Z3L4"/>
<reference evidence="4" key="1">
    <citation type="submission" date="2025-08" db="UniProtKB">
        <authorList>
            <consortium name="RefSeq"/>
        </authorList>
    </citation>
    <scope>IDENTIFICATION</scope>
</reference>
<feature type="compositionally biased region" description="Pro residues" evidence="2">
    <location>
        <begin position="737"/>
        <end position="769"/>
    </location>
</feature>
<dbReference type="OrthoDB" id="2020598at2759"/>
<organism evidence="3 4">
    <name type="scientific">Nelumbo nucifera</name>
    <name type="common">Sacred lotus</name>
    <dbReference type="NCBI Taxonomy" id="4432"/>
    <lineage>
        <taxon>Eukaryota</taxon>
        <taxon>Viridiplantae</taxon>
        <taxon>Streptophyta</taxon>
        <taxon>Embryophyta</taxon>
        <taxon>Tracheophyta</taxon>
        <taxon>Spermatophyta</taxon>
        <taxon>Magnoliopsida</taxon>
        <taxon>Proteales</taxon>
        <taxon>Nelumbonaceae</taxon>
        <taxon>Nelumbo</taxon>
    </lineage>
</organism>
<dbReference type="PANTHER" id="PTHR31342">
    <property type="entry name" value="PROTEIN CHUP1, CHLOROPLASTIC"/>
    <property type="match status" value="1"/>
</dbReference>
<evidence type="ECO:0000313" key="4">
    <source>
        <dbReference type="RefSeq" id="XP_010245333.1"/>
    </source>
</evidence>
<sequence length="1062" mass="115105">MTFVGALLWCKKKIRHTVKRRKWRHSPLRRAGHSCIVTCCKQATINRDNNVAKNQEEEVVNKEVDPSFAWPWSLPLMVELRKKILCFRDIIDLPPCNGSGPIVELLVRTVEDLHNLYPKVVISTTVPDANEMTLDQALVYFYGSLKSLGDSWVDNHQWLSEAECNSEKDDVLNISSEQLGAKVMEKLDYMVMVAKEIFDVMDEDEEDDSEDNKNSQDSSFEDILRYSYSFTKELGFSPVTPTSVLPELIQSCREIEKFADFSYSPPLLLPLRLQDVAKLKPIDIKRLSFHMFPNLPTQDIIYETRSSKKYDESKLKTQESKTNSQELPVPETKEENKDSRDANETLNLLKSDSSQSRAGSNIMSALPMLAPILAASEHTIQSTTPQPTMQQKAIAQALPLPPASLPNVSLPPPHAMTTLLPQPSPPLQPTLQQKAVAYALPTPLSLPNISLSLSQPHTVTAFPPPPPPTMVALPPPPPPTVTAFPPPLPPTMVALPPPPPPTVTALPPPPPPTVTALPPPPPPTVTAFPPPPPPTVTAMPVPPPPTMVALPVTALPPPPTVTAMPVPPPPTVTSLPVTALPPPPSTVTAMPVPPPPTITSLPVTSLPPPPTVTAMPVPPAPTVTTLLPPPPPTVTALPPPPAPTVTALPPPPPPTVKALPPPPQPTVTALPPPPLPTVAASPPLPLPPTAAASLPPPPPPTVAASPSPPPPPPPTLPSNAAAPAPAPPPMLDQKTTTPPPPSIPLPNGAAPPPPMPLGKGGGPPPPPPGGGGKACLRPKKNTKLKRSSHMGQLYRVLKGKVEGETLQTKSTQGKKSQGGSSNGGKQGMADALAEMTKRSSYFQQIEEDVEKYAKAITEIKGAINSFKTKDMAELQKFHKYVEHHLENLTDESQVLARFEGFPSKKLETIRIAAALHSKLDAIVTNLESWKIVSPLGKLIDKIEAYFSKIKGELDAVERTKDEESKRFQNQNITFDFEILVRIKEMMVDVSSNCMELALKEKREAKATATDQKNEKRTQTYAMMLWKAFQMAFRVYTFAGGQDERADRLTKEIANEIQTDPDF</sequence>
<dbReference type="PRINTS" id="PR01217">
    <property type="entry name" value="PRICHEXTENSN"/>
</dbReference>
<accession>A0A1U7Z3L4</accession>
<dbReference type="InterPro" id="IPR040265">
    <property type="entry name" value="CHUP1/IPGA1-like"/>
</dbReference>
<feature type="compositionally biased region" description="Basic and acidic residues" evidence="2">
    <location>
        <begin position="331"/>
        <end position="343"/>
    </location>
</feature>
<feature type="compositionally biased region" description="Pro residues" evidence="2">
    <location>
        <begin position="586"/>
        <end position="597"/>
    </location>
</feature>
<feature type="region of interest" description="Disordered" evidence="2">
    <location>
        <begin position="311"/>
        <end position="357"/>
    </location>
</feature>
<dbReference type="RefSeq" id="XP_010245333.1">
    <property type="nucleotide sequence ID" value="XM_010247031.2"/>
</dbReference>
<protein>
    <submittedName>
        <fullName evidence="4">Uncharacterized protein At4g04980-like</fullName>
    </submittedName>
</protein>
<feature type="compositionally biased region" description="Polar residues" evidence="2">
    <location>
        <begin position="344"/>
        <end position="357"/>
    </location>
</feature>
<evidence type="ECO:0000256" key="1">
    <source>
        <dbReference type="ARBA" id="ARBA00023054"/>
    </source>
</evidence>
<dbReference type="AlphaFoldDB" id="A0A1U7Z3L4"/>
<dbReference type="eggNOG" id="ENOG502QTV0">
    <property type="taxonomic scope" value="Eukaryota"/>
</dbReference>
<evidence type="ECO:0000256" key="2">
    <source>
        <dbReference type="SAM" id="MobiDB-lite"/>
    </source>
</evidence>
<feature type="region of interest" description="Disordered" evidence="2">
    <location>
        <begin position="586"/>
        <end position="828"/>
    </location>
</feature>
<dbReference type="PANTHER" id="PTHR31342:SF16">
    <property type="entry name" value="TALIN_MIDDLE DOMAIN-CONTAINING PROTEIN"/>
    <property type="match status" value="1"/>
</dbReference>
<keyword evidence="1" id="KW-0175">Coiled coil</keyword>
<dbReference type="Proteomes" id="UP000189703">
    <property type="component" value="Unplaced"/>
</dbReference>
<name>A0A1U7Z3L4_NELNU</name>
<dbReference type="OMA" id="DENKEFG"/>
<dbReference type="FunCoup" id="A0A1U7Z3L4">
    <property type="interactions" value="1"/>
</dbReference>
<proteinExistence type="predicted"/>
<dbReference type="KEGG" id="nnu:104588907"/>
<feature type="compositionally biased region" description="Low complexity" evidence="2">
    <location>
        <begin position="807"/>
        <end position="819"/>
    </location>
</feature>
<feature type="compositionally biased region" description="Basic residues" evidence="2">
    <location>
        <begin position="776"/>
        <end position="788"/>
    </location>
</feature>
<dbReference type="GeneID" id="104588907"/>
<evidence type="ECO:0000313" key="3">
    <source>
        <dbReference type="Proteomes" id="UP000189703"/>
    </source>
</evidence>
<feature type="compositionally biased region" description="Pro residues" evidence="2">
    <location>
        <begin position="605"/>
        <end position="716"/>
    </location>
</feature>
<gene>
    <name evidence="4" type="primary">LOC104588907</name>
</gene>